<protein>
    <submittedName>
        <fullName evidence="9">MFS transporter, metabolite:H+ symporter (MHS) family protein</fullName>
    </submittedName>
</protein>
<keyword evidence="2" id="KW-0813">Transport</keyword>
<sequence>MSTAIQVKEQQEAEKHAKQNRRRVIIGSTIGTTIEFYDFYAYATAAVAVFPHLFFAETENPTVALLQSFATFGLAFIARPLGSVVFGHFGDRIGRKATLVGALLTMGIATFCIGLLPTYAQVGLLAPALLALMRFCQGLGLGGEWSGAALLATESAEEGKRARAAMRPQLGAPFGFFLANGLFLVIVKTLGHDTAHLDSPFMVWGWRIPFILSAVMVAVGLWVRIRLDEMPVFTQAVKEGKKAKAPLTEVFKVAPGPLVAGTFIMVGCYTLFYLVTTWILSYGIADREKGLGLGFDYQQFLVIQLISIFAFMVAIPLSGYWADRFGRKPTLFWTTVVIIAFGLTFKLFLAPETSTLFTALVFITLGMLLMGLIFGPMSAVLPELFPTNVRYTGSGLSYNISSILGAAIAPFIATWLNATYSVSSVGYYLVVVSAVSLTAIALMRESRDMDMTEI</sequence>
<dbReference type="HOGENOM" id="CLU_001265_39_5_11"/>
<dbReference type="InterPro" id="IPR036259">
    <property type="entry name" value="MFS_trans_sf"/>
</dbReference>
<keyword evidence="6 7" id="KW-0472">Membrane</keyword>
<dbReference type="PANTHER" id="PTHR43045:SF2">
    <property type="entry name" value="INNER MEMBRANE METABOLITE TRANSPORT PROTEIN YHJE"/>
    <property type="match status" value="1"/>
</dbReference>
<dbReference type="eggNOG" id="COG0477">
    <property type="taxonomic scope" value="Bacteria"/>
</dbReference>
<dbReference type="EMBL" id="ATBY01000017">
    <property type="protein sequence ID" value="EPD67624.1"/>
    <property type="molecule type" value="Genomic_DNA"/>
</dbReference>
<evidence type="ECO:0000256" key="7">
    <source>
        <dbReference type="SAM" id="Phobius"/>
    </source>
</evidence>
<proteinExistence type="predicted"/>
<dbReference type="PROSITE" id="PS50850">
    <property type="entry name" value="MFS"/>
    <property type="match status" value="1"/>
</dbReference>
<feature type="transmembrane region" description="Helical" evidence="7">
    <location>
        <begin position="203"/>
        <end position="223"/>
    </location>
</feature>
<evidence type="ECO:0000313" key="9">
    <source>
        <dbReference type="EMBL" id="EPD67624.1"/>
    </source>
</evidence>
<dbReference type="Gene3D" id="1.20.1250.20">
    <property type="entry name" value="MFS general substrate transporter like domains"/>
    <property type="match status" value="1"/>
</dbReference>
<gene>
    <name evidence="9" type="ORF">HMPREF1219_02037</name>
</gene>
<evidence type="ECO:0000256" key="2">
    <source>
        <dbReference type="ARBA" id="ARBA00022448"/>
    </source>
</evidence>
<dbReference type="PANTHER" id="PTHR43045">
    <property type="entry name" value="SHIKIMATE TRANSPORTER"/>
    <property type="match status" value="1"/>
</dbReference>
<dbReference type="CDD" id="cd17369">
    <property type="entry name" value="MFS_ShiA_like"/>
    <property type="match status" value="1"/>
</dbReference>
<dbReference type="PROSITE" id="PS00216">
    <property type="entry name" value="SUGAR_TRANSPORT_1"/>
    <property type="match status" value="1"/>
</dbReference>
<comment type="subcellular location">
    <subcellularLocation>
        <location evidence="1">Cell membrane</location>
        <topology evidence="1">Multi-pass membrane protein</topology>
    </subcellularLocation>
</comment>
<evidence type="ECO:0000256" key="4">
    <source>
        <dbReference type="ARBA" id="ARBA00022692"/>
    </source>
</evidence>
<keyword evidence="4 7" id="KW-0812">Transmembrane</keyword>
<comment type="caution">
    <text evidence="9">The sequence shown here is derived from an EMBL/GenBank/DDBJ whole genome shotgun (WGS) entry which is preliminary data.</text>
</comment>
<dbReference type="Pfam" id="PF07690">
    <property type="entry name" value="MFS_1"/>
    <property type="match status" value="1"/>
</dbReference>
<evidence type="ECO:0000313" key="10">
    <source>
        <dbReference type="Proteomes" id="UP000014408"/>
    </source>
</evidence>
<dbReference type="Proteomes" id="UP000014408">
    <property type="component" value="Unassembled WGS sequence"/>
</dbReference>
<dbReference type="SUPFAM" id="SSF103473">
    <property type="entry name" value="MFS general substrate transporter"/>
    <property type="match status" value="1"/>
</dbReference>
<dbReference type="STRING" id="1125779.HMPREF1219_02037"/>
<feature type="transmembrane region" description="Helical" evidence="7">
    <location>
        <begin position="331"/>
        <end position="350"/>
    </location>
</feature>
<keyword evidence="5 7" id="KW-1133">Transmembrane helix</keyword>
<feature type="domain" description="Major facilitator superfamily (MFS) profile" evidence="8">
    <location>
        <begin position="24"/>
        <end position="448"/>
    </location>
</feature>
<dbReference type="AlphaFoldDB" id="S2ZUC9"/>
<evidence type="ECO:0000259" key="8">
    <source>
        <dbReference type="PROSITE" id="PS50850"/>
    </source>
</evidence>
<organism evidence="9 10">
    <name type="scientific">Corynebacterium pyruviciproducens ATCC BAA-1742</name>
    <dbReference type="NCBI Taxonomy" id="1125779"/>
    <lineage>
        <taxon>Bacteria</taxon>
        <taxon>Bacillati</taxon>
        <taxon>Actinomycetota</taxon>
        <taxon>Actinomycetes</taxon>
        <taxon>Mycobacteriales</taxon>
        <taxon>Corynebacteriaceae</taxon>
        <taxon>Corynebacterium</taxon>
    </lineage>
</organism>
<dbReference type="InterPro" id="IPR011701">
    <property type="entry name" value="MFS"/>
</dbReference>
<dbReference type="GO" id="GO:0005886">
    <property type="term" value="C:plasma membrane"/>
    <property type="evidence" value="ECO:0007669"/>
    <property type="project" value="UniProtKB-SubCell"/>
</dbReference>
<feature type="transmembrane region" description="Helical" evidence="7">
    <location>
        <begin position="425"/>
        <end position="443"/>
    </location>
</feature>
<evidence type="ECO:0000256" key="6">
    <source>
        <dbReference type="ARBA" id="ARBA00023136"/>
    </source>
</evidence>
<keyword evidence="3" id="KW-1003">Cell membrane</keyword>
<dbReference type="InterPro" id="IPR005829">
    <property type="entry name" value="Sugar_transporter_CS"/>
</dbReference>
<reference evidence="9 10" key="1">
    <citation type="submission" date="2013-05" db="EMBL/GenBank/DDBJ databases">
        <title>The Genome Sequence of Corynebacterium pyruviciproducens 1773O (ATCC BAA-1742).</title>
        <authorList>
            <consortium name="The Broad Institute Genomics Platform"/>
            <person name="Earl A."/>
            <person name="Ward D."/>
            <person name="Feldgarden M."/>
            <person name="Gevers D."/>
            <person name="Tong J."/>
            <person name="Walker B."/>
            <person name="Young S."/>
            <person name="Zeng Q."/>
            <person name="Gargeya S."/>
            <person name="Fitzgerald M."/>
            <person name="Haas B."/>
            <person name="Abouelleil A."/>
            <person name="Allen A.W."/>
            <person name="Alvarado L."/>
            <person name="Arachchi H.M."/>
            <person name="Berlin A.M."/>
            <person name="Chapman S.B."/>
            <person name="Gainer-Dewar J."/>
            <person name="Goldberg J."/>
            <person name="Griggs A."/>
            <person name="Gujja S."/>
            <person name="Hansen M."/>
            <person name="Howarth C."/>
            <person name="Imamovic A."/>
            <person name="Ireland A."/>
            <person name="Larimer J."/>
            <person name="McCowan C."/>
            <person name="Murphy C."/>
            <person name="Pearson M."/>
            <person name="Poon T.W."/>
            <person name="Priest M."/>
            <person name="Roberts A."/>
            <person name="Saif S."/>
            <person name="Shea T."/>
            <person name="Sisk P."/>
            <person name="Sykes S."/>
            <person name="Wortman J."/>
            <person name="Nusbaum C."/>
            <person name="Birren B."/>
        </authorList>
    </citation>
    <scope>NUCLEOTIDE SEQUENCE [LARGE SCALE GENOMIC DNA]</scope>
    <source>
        <strain evidence="9 10">ATCC BAA-1742</strain>
    </source>
</reference>
<evidence type="ECO:0000256" key="1">
    <source>
        <dbReference type="ARBA" id="ARBA00004651"/>
    </source>
</evidence>
<feature type="transmembrane region" description="Helical" evidence="7">
    <location>
        <begin position="122"/>
        <end position="141"/>
    </location>
</feature>
<keyword evidence="10" id="KW-1185">Reference proteome</keyword>
<accession>S2ZUC9</accession>
<feature type="transmembrane region" description="Helical" evidence="7">
    <location>
        <begin position="170"/>
        <end position="191"/>
    </location>
</feature>
<dbReference type="GO" id="GO:0022857">
    <property type="term" value="F:transmembrane transporter activity"/>
    <property type="evidence" value="ECO:0007669"/>
    <property type="project" value="InterPro"/>
</dbReference>
<evidence type="ECO:0000256" key="5">
    <source>
        <dbReference type="ARBA" id="ARBA00022989"/>
    </source>
</evidence>
<name>S2ZUC9_9CORY</name>
<feature type="transmembrane region" description="Helical" evidence="7">
    <location>
        <begin position="98"/>
        <end position="116"/>
    </location>
</feature>
<evidence type="ECO:0000256" key="3">
    <source>
        <dbReference type="ARBA" id="ARBA00022475"/>
    </source>
</evidence>
<feature type="transmembrane region" description="Helical" evidence="7">
    <location>
        <begin position="63"/>
        <end position="86"/>
    </location>
</feature>
<feature type="transmembrane region" description="Helical" evidence="7">
    <location>
        <begin position="396"/>
        <end position="413"/>
    </location>
</feature>
<feature type="transmembrane region" description="Helical" evidence="7">
    <location>
        <begin position="356"/>
        <end position="375"/>
    </location>
</feature>
<feature type="transmembrane region" description="Helical" evidence="7">
    <location>
        <begin position="24"/>
        <end position="43"/>
    </location>
</feature>
<feature type="transmembrane region" description="Helical" evidence="7">
    <location>
        <begin position="258"/>
        <end position="280"/>
    </location>
</feature>
<feature type="transmembrane region" description="Helical" evidence="7">
    <location>
        <begin position="300"/>
        <end position="319"/>
    </location>
</feature>
<dbReference type="InterPro" id="IPR020846">
    <property type="entry name" value="MFS_dom"/>
</dbReference>
<dbReference type="PATRIC" id="fig|1125779.3.peg.1982"/>